<dbReference type="InterPro" id="IPR006208">
    <property type="entry name" value="Glyco_hormone_CN"/>
</dbReference>
<evidence type="ECO:0000256" key="6">
    <source>
        <dbReference type="SAM" id="Phobius"/>
    </source>
</evidence>
<evidence type="ECO:0000256" key="2">
    <source>
        <dbReference type="ARBA" id="ARBA00006552"/>
    </source>
</evidence>
<proteinExistence type="inferred from homology"/>
<sequence length="197" mass="22715">METGILSIQIELKWKKCSTSPSEHYKSKGRRHTSSQNRLTTPDKMIDKRTPHGLLAMFLCFWWIIISVSASNTRCKLKRYSHKALQTDLNGRRCWDEVIIGSCWGYCLSYEISHWQFPYKESHHPVCVHGERRPASVKLQNCDPGVQPGTNIYHFVEAVNCKCQVCSSEDTSCEWLPPDSSLLDGLILREELLEELE</sequence>
<feature type="transmembrane region" description="Helical" evidence="6">
    <location>
        <begin position="54"/>
        <end position="73"/>
    </location>
</feature>
<comment type="subcellular location">
    <subcellularLocation>
        <location evidence="1">Secreted</location>
    </subcellularLocation>
</comment>
<reference evidence="8" key="1">
    <citation type="submission" date="2022-03" db="EMBL/GenBank/DDBJ databases">
        <authorList>
            <person name="Martin H S."/>
        </authorList>
    </citation>
    <scope>NUCLEOTIDE SEQUENCE</scope>
</reference>
<evidence type="ECO:0000256" key="4">
    <source>
        <dbReference type="ARBA" id="ARBA00023157"/>
    </source>
</evidence>
<evidence type="ECO:0000256" key="5">
    <source>
        <dbReference type="SAM" id="MobiDB-lite"/>
    </source>
</evidence>
<evidence type="ECO:0000259" key="7">
    <source>
        <dbReference type="Pfam" id="PF00007"/>
    </source>
</evidence>
<evidence type="ECO:0000313" key="9">
    <source>
        <dbReference type="Proteomes" id="UP000837857"/>
    </source>
</evidence>
<evidence type="ECO:0000256" key="1">
    <source>
        <dbReference type="ARBA" id="ARBA00004613"/>
    </source>
</evidence>
<dbReference type="InterPro" id="IPR001545">
    <property type="entry name" value="Gonadotropin_bsu"/>
</dbReference>
<dbReference type="Pfam" id="PF00007">
    <property type="entry name" value="Cys_knot"/>
    <property type="match status" value="1"/>
</dbReference>
<dbReference type="SUPFAM" id="SSF57501">
    <property type="entry name" value="Cystine-knot cytokines"/>
    <property type="match status" value="1"/>
</dbReference>
<keyword evidence="6" id="KW-0472">Membrane</keyword>
<evidence type="ECO:0000313" key="8">
    <source>
        <dbReference type="EMBL" id="CAH2076188.1"/>
    </source>
</evidence>
<dbReference type="Gene3D" id="2.10.90.10">
    <property type="entry name" value="Cystine-knot cytokines"/>
    <property type="match status" value="1"/>
</dbReference>
<dbReference type="PANTHER" id="PTHR11515:SF13">
    <property type="entry name" value="GLYCOPROTEIN HORMONE BETA 5, ISOFORM A"/>
    <property type="match status" value="1"/>
</dbReference>
<feature type="non-terminal residue" evidence="8">
    <location>
        <position position="1"/>
    </location>
</feature>
<feature type="domain" description="Glycoprotein hormone subunit beta" evidence="7">
    <location>
        <begin position="96"/>
        <end position="174"/>
    </location>
</feature>
<gene>
    <name evidence="8" type="ORF">IPOD504_LOCUS17172</name>
</gene>
<keyword evidence="6" id="KW-1133">Transmembrane helix</keyword>
<comment type="similarity">
    <text evidence="2">Belongs to the glycoprotein hormones subunit beta family.</text>
</comment>
<dbReference type="PANTHER" id="PTHR11515">
    <property type="entry name" value="GLYCOPROTEIN HORMONE BETA CHAIN"/>
    <property type="match status" value="1"/>
</dbReference>
<keyword evidence="6" id="KW-0812">Transmembrane</keyword>
<name>A0ABN8J8M7_9NEOP</name>
<protein>
    <recommendedName>
        <fullName evidence="7">Glycoprotein hormone subunit beta domain-containing protein</fullName>
    </recommendedName>
</protein>
<keyword evidence="9" id="KW-1185">Reference proteome</keyword>
<keyword evidence="3" id="KW-0964">Secreted</keyword>
<dbReference type="EMBL" id="OW152821">
    <property type="protein sequence ID" value="CAH2076188.1"/>
    <property type="molecule type" value="Genomic_DNA"/>
</dbReference>
<organism evidence="8 9">
    <name type="scientific">Iphiclides podalirius</name>
    <name type="common">scarce swallowtail</name>
    <dbReference type="NCBI Taxonomy" id="110791"/>
    <lineage>
        <taxon>Eukaryota</taxon>
        <taxon>Metazoa</taxon>
        <taxon>Ecdysozoa</taxon>
        <taxon>Arthropoda</taxon>
        <taxon>Hexapoda</taxon>
        <taxon>Insecta</taxon>
        <taxon>Pterygota</taxon>
        <taxon>Neoptera</taxon>
        <taxon>Endopterygota</taxon>
        <taxon>Lepidoptera</taxon>
        <taxon>Glossata</taxon>
        <taxon>Ditrysia</taxon>
        <taxon>Papilionoidea</taxon>
        <taxon>Papilionidae</taxon>
        <taxon>Papilioninae</taxon>
        <taxon>Iphiclides</taxon>
    </lineage>
</organism>
<evidence type="ECO:0000256" key="3">
    <source>
        <dbReference type="ARBA" id="ARBA00022525"/>
    </source>
</evidence>
<dbReference type="InterPro" id="IPR029034">
    <property type="entry name" value="Cystine-knot_cytokine"/>
</dbReference>
<feature type="region of interest" description="Disordered" evidence="5">
    <location>
        <begin position="20"/>
        <end position="43"/>
    </location>
</feature>
<keyword evidence="4" id="KW-1015">Disulfide bond</keyword>
<accession>A0ABN8J8M7</accession>
<dbReference type="Proteomes" id="UP000837857">
    <property type="component" value="Chromosome 9"/>
</dbReference>
<dbReference type="CDD" id="cd00069">
    <property type="entry name" value="GHB_like"/>
    <property type="match status" value="1"/>
</dbReference>